<gene>
    <name evidence="2" type="ORF">SOCG_02645</name>
</gene>
<dbReference type="VEuPathDB" id="FungiDB:SOCG_02645"/>
<organism evidence="2 3">
    <name type="scientific">Schizosaccharomyces octosporus (strain yFS286)</name>
    <name type="common">Fission yeast</name>
    <name type="synonym">Octosporomyces octosporus</name>
    <dbReference type="NCBI Taxonomy" id="483514"/>
    <lineage>
        <taxon>Eukaryota</taxon>
        <taxon>Fungi</taxon>
        <taxon>Dikarya</taxon>
        <taxon>Ascomycota</taxon>
        <taxon>Taphrinomycotina</taxon>
        <taxon>Schizosaccharomycetes</taxon>
        <taxon>Schizosaccharomycetales</taxon>
        <taxon>Schizosaccharomycetaceae</taxon>
        <taxon>Schizosaccharomyces</taxon>
    </lineage>
</organism>
<keyword evidence="3" id="KW-1185">Reference proteome</keyword>
<accession>S9PWF2</accession>
<evidence type="ECO:0000256" key="1">
    <source>
        <dbReference type="SAM" id="SignalP"/>
    </source>
</evidence>
<sequence>MKFFSVALFTLMAFVGMAFGYPMLAMQAFDDIHCKGSKSYAISVNDCQKFRDVSSIKSFAERGVCTAYVYTSDDCSGSPILTQNIQNGCNDLDVSFSGSWEFRC</sequence>
<dbReference type="AlphaFoldDB" id="S9PWF2"/>
<keyword evidence="1" id="KW-0732">Signal</keyword>
<feature type="chain" id="PRO_5004567712" evidence="1">
    <location>
        <begin position="21"/>
        <end position="104"/>
    </location>
</feature>
<evidence type="ECO:0000313" key="3">
    <source>
        <dbReference type="Proteomes" id="UP000016088"/>
    </source>
</evidence>
<dbReference type="OMA" id="YDDINCK"/>
<feature type="signal peptide" evidence="1">
    <location>
        <begin position="1"/>
        <end position="20"/>
    </location>
</feature>
<dbReference type="Proteomes" id="UP000016088">
    <property type="component" value="Unassembled WGS sequence"/>
</dbReference>
<dbReference type="EMBL" id="KE503206">
    <property type="protein sequence ID" value="EPX73421.1"/>
    <property type="molecule type" value="Genomic_DNA"/>
</dbReference>
<protein>
    <submittedName>
        <fullName evidence="2">Uncharacterized protein</fullName>
    </submittedName>
</protein>
<dbReference type="GeneID" id="25031620"/>
<reference evidence="2 3" key="1">
    <citation type="journal article" date="2011" name="Science">
        <title>Comparative functional genomics of the fission yeasts.</title>
        <authorList>
            <person name="Rhind N."/>
            <person name="Chen Z."/>
            <person name="Yassour M."/>
            <person name="Thompson D.A."/>
            <person name="Haas B.J."/>
            <person name="Habib N."/>
            <person name="Wapinski I."/>
            <person name="Roy S."/>
            <person name="Lin M.F."/>
            <person name="Heiman D.I."/>
            <person name="Young S.K."/>
            <person name="Furuya K."/>
            <person name="Guo Y."/>
            <person name="Pidoux A."/>
            <person name="Chen H.M."/>
            <person name="Robbertse B."/>
            <person name="Goldberg J.M."/>
            <person name="Aoki K."/>
            <person name="Bayne E.H."/>
            <person name="Berlin A.M."/>
            <person name="Desjardins C.A."/>
            <person name="Dobbs E."/>
            <person name="Dukaj L."/>
            <person name="Fan L."/>
            <person name="FitzGerald M.G."/>
            <person name="French C."/>
            <person name="Gujja S."/>
            <person name="Hansen K."/>
            <person name="Keifenheim D."/>
            <person name="Levin J.Z."/>
            <person name="Mosher R.A."/>
            <person name="Mueller C.A."/>
            <person name="Pfiffner J."/>
            <person name="Priest M."/>
            <person name="Russ C."/>
            <person name="Smialowska A."/>
            <person name="Swoboda P."/>
            <person name="Sykes S.M."/>
            <person name="Vaughn M."/>
            <person name="Vengrova S."/>
            <person name="Yoder R."/>
            <person name="Zeng Q."/>
            <person name="Allshire R."/>
            <person name="Baulcombe D."/>
            <person name="Birren B.W."/>
            <person name="Brown W."/>
            <person name="Ekwall K."/>
            <person name="Kellis M."/>
            <person name="Leatherwood J."/>
            <person name="Levin H."/>
            <person name="Margalit H."/>
            <person name="Martienssen R."/>
            <person name="Nieduszynski C.A."/>
            <person name="Spatafora J.W."/>
            <person name="Friedman N."/>
            <person name="Dalgaard J.Z."/>
            <person name="Baumann P."/>
            <person name="Niki H."/>
            <person name="Regev A."/>
            <person name="Nusbaum C."/>
        </authorList>
    </citation>
    <scope>NUCLEOTIDE SEQUENCE [LARGE SCALE GENOMIC DNA]</scope>
    <source>
        <strain evidence="3">yFS286</strain>
    </source>
</reference>
<dbReference type="RefSeq" id="XP_013016590.1">
    <property type="nucleotide sequence ID" value="XM_013161136.1"/>
</dbReference>
<evidence type="ECO:0000313" key="2">
    <source>
        <dbReference type="EMBL" id="EPX73421.1"/>
    </source>
</evidence>
<proteinExistence type="predicted"/>
<dbReference type="OrthoDB" id="5349061at2759"/>
<name>S9PWF2_SCHOY</name>
<dbReference type="HOGENOM" id="CLU_2251621_0_0_1"/>